<sequence>MASSANIVGKVVALQGLAIVRSADGSQHQLRLGDVIHENDVIVTDGNAG</sequence>
<keyword evidence="2" id="KW-1185">Reference proteome</keyword>
<accession>A0A6M4A7S8</accession>
<evidence type="ECO:0008006" key="3">
    <source>
        <dbReference type="Google" id="ProtNLM"/>
    </source>
</evidence>
<dbReference type="EMBL" id="CP051152">
    <property type="protein sequence ID" value="QJQ07234.1"/>
    <property type="molecule type" value="Genomic_DNA"/>
</dbReference>
<evidence type="ECO:0000313" key="1">
    <source>
        <dbReference type="EMBL" id="QJQ07234.1"/>
    </source>
</evidence>
<dbReference type="Proteomes" id="UP000274350">
    <property type="component" value="Chromosome"/>
</dbReference>
<reference evidence="1 2" key="1">
    <citation type="journal article" date="2019" name="Int. J. Syst. Evol. Microbiol.">
        <title>Undibacterium piscinae sp. nov., isolated from Korean shiner intestine.</title>
        <authorList>
            <person name="Lee S.Y."/>
            <person name="Kang W."/>
            <person name="Kim P.S."/>
            <person name="Kim H.S."/>
            <person name="Sung H."/>
            <person name="Shin N.R."/>
            <person name="Whon T.W."/>
            <person name="Yun J.H."/>
            <person name="Lee J.Y."/>
            <person name="Lee J.Y."/>
            <person name="Jung M.J."/>
            <person name="Jeong Y.S."/>
            <person name="Tak E.J."/>
            <person name="Han J.E."/>
            <person name="Hyun D.W."/>
            <person name="Kang M.S."/>
            <person name="Lee K.E."/>
            <person name="Lee B.H."/>
            <person name="Bae J.W."/>
        </authorList>
    </citation>
    <scope>NUCLEOTIDE SEQUENCE [LARGE SCALE GENOMIC DNA]</scope>
    <source>
        <strain evidence="1 2">S11R28</strain>
    </source>
</reference>
<proteinExistence type="predicted"/>
<dbReference type="KEGG" id="upi:EJG51_017000"/>
<gene>
    <name evidence="1" type="ORF">EJG51_017000</name>
</gene>
<evidence type="ECO:0000313" key="2">
    <source>
        <dbReference type="Proteomes" id="UP000274350"/>
    </source>
</evidence>
<organism evidence="1 2">
    <name type="scientific">Undibacterium piscinae</name>
    <dbReference type="NCBI Taxonomy" id="2495591"/>
    <lineage>
        <taxon>Bacteria</taxon>
        <taxon>Pseudomonadati</taxon>
        <taxon>Pseudomonadota</taxon>
        <taxon>Betaproteobacteria</taxon>
        <taxon>Burkholderiales</taxon>
        <taxon>Oxalobacteraceae</taxon>
        <taxon>Undibacterium</taxon>
    </lineage>
</organism>
<dbReference type="AlphaFoldDB" id="A0A6M4A7S8"/>
<name>A0A6M4A7S8_9BURK</name>
<protein>
    <recommendedName>
        <fullName evidence="3">Retention module-containing protein</fullName>
    </recommendedName>
</protein>